<evidence type="ECO:0000313" key="2">
    <source>
        <dbReference type="Proteomes" id="UP000824139"/>
    </source>
</evidence>
<reference evidence="1" key="1">
    <citation type="submission" date="2020-10" db="EMBL/GenBank/DDBJ databases">
        <authorList>
            <person name="Gilroy R."/>
        </authorList>
    </citation>
    <scope>NUCLEOTIDE SEQUENCE</scope>
    <source>
        <strain evidence="1">CHK152-2994</strain>
    </source>
</reference>
<proteinExistence type="predicted"/>
<dbReference type="EMBL" id="DVJO01000043">
    <property type="protein sequence ID" value="HIS82344.1"/>
    <property type="molecule type" value="Genomic_DNA"/>
</dbReference>
<evidence type="ECO:0000313" key="1">
    <source>
        <dbReference type="EMBL" id="HIS82344.1"/>
    </source>
</evidence>
<name>A0A9D1K4G7_9BACT</name>
<protein>
    <submittedName>
        <fullName evidence="1">Uncharacterized protein</fullName>
    </submittedName>
</protein>
<dbReference type="Proteomes" id="UP000824139">
    <property type="component" value="Unassembled WGS sequence"/>
</dbReference>
<organism evidence="1 2">
    <name type="scientific">Candidatus Scatenecus faecavium</name>
    <dbReference type="NCBI Taxonomy" id="2840915"/>
    <lineage>
        <taxon>Bacteria</taxon>
        <taxon>Candidatus Scatenecus</taxon>
    </lineage>
</organism>
<accession>A0A9D1K4G7</accession>
<gene>
    <name evidence="1" type="ORF">IAD41_01895</name>
</gene>
<comment type="caution">
    <text evidence="1">The sequence shown here is derived from an EMBL/GenBank/DDBJ whole genome shotgun (WGS) entry which is preliminary data.</text>
</comment>
<dbReference type="AlphaFoldDB" id="A0A9D1K4G7"/>
<sequence>MRQKICKEKCTHCRSTEYTVYKNKNQCYCKNCGKYFKPGSARKEYSITTALVLNTILSLFYSKLTKFSNFRNFVKILKEKSVPTIHNVKIKYERVPDKENPKDASELSIDGNLKESIILTRSGNGFIVTRGLDVRQKIKFNDFIIHTSGPGNMTEDYYLDN</sequence>
<reference evidence="1" key="2">
    <citation type="journal article" date="2021" name="PeerJ">
        <title>Extensive microbial diversity within the chicken gut microbiome revealed by metagenomics and culture.</title>
        <authorList>
            <person name="Gilroy R."/>
            <person name="Ravi A."/>
            <person name="Getino M."/>
            <person name="Pursley I."/>
            <person name="Horton D.L."/>
            <person name="Alikhan N.F."/>
            <person name="Baker D."/>
            <person name="Gharbi K."/>
            <person name="Hall N."/>
            <person name="Watson M."/>
            <person name="Adriaenssens E.M."/>
            <person name="Foster-Nyarko E."/>
            <person name="Jarju S."/>
            <person name="Secka A."/>
            <person name="Antonio M."/>
            <person name="Oren A."/>
            <person name="Chaudhuri R.R."/>
            <person name="La Ragione R."/>
            <person name="Hildebrand F."/>
            <person name="Pallen M.J."/>
        </authorList>
    </citation>
    <scope>NUCLEOTIDE SEQUENCE</scope>
    <source>
        <strain evidence="1">CHK152-2994</strain>
    </source>
</reference>